<proteinExistence type="predicted"/>
<evidence type="ECO:0000256" key="1">
    <source>
        <dbReference type="SAM" id="MobiDB-lite"/>
    </source>
</evidence>
<sequence length="112" mass="12483">MTDEQVRDAASATRVHEGTSRHAKPVLAGSAHVFPGVDVGTDEVATWTLFSDALWVDFRLKLNGTYLGPLALRWQAYFSGFEAIRRWRAKALIGWLLPSFQAIFAKASHHES</sequence>
<dbReference type="EMBL" id="AP024238">
    <property type="protein sequence ID" value="BCO29208.1"/>
    <property type="molecule type" value="Genomic_DNA"/>
</dbReference>
<keyword evidence="3" id="KW-1185">Reference proteome</keyword>
<name>A0ABN6DBT7_9BURK</name>
<evidence type="ECO:0000313" key="3">
    <source>
        <dbReference type="Proteomes" id="UP000824366"/>
    </source>
</evidence>
<feature type="region of interest" description="Disordered" evidence="1">
    <location>
        <begin position="1"/>
        <end position="22"/>
    </location>
</feature>
<evidence type="ECO:0000313" key="2">
    <source>
        <dbReference type="EMBL" id="BCO29208.1"/>
    </source>
</evidence>
<gene>
    <name evidence="2" type="ORF">MIZ03_4120</name>
</gene>
<protein>
    <submittedName>
        <fullName evidence="2">Uncharacterized protein</fullName>
    </submittedName>
</protein>
<organism evidence="2 3">
    <name type="scientific">Rhodoferax lithotrophicus</name>
    <dbReference type="NCBI Taxonomy" id="2798804"/>
    <lineage>
        <taxon>Bacteria</taxon>
        <taxon>Pseudomonadati</taxon>
        <taxon>Pseudomonadota</taxon>
        <taxon>Betaproteobacteria</taxon>
        <taxon>Burkholderiales</taxon>
        <taxon>Comamonadaceae</taxon>
        <taxon>Rhodoferax</taxon>
    </lineage>
</organism>
<accession>A0ABN6DBT7</accession>
<reference evidence="2 3" key="1">
    <citation type="journal article" date="2021" name="Microbiol. Spectr.">
        <title>A Single Bacterium Capable of Oxidation and Reduction of Iron at Circumneutral pH.</title>
        <authorList>
            <person name="Kato S."/>
            <person name="Ohkuma M."/>
        </authorList>
    </citation>
    <scope>NUCLEOTIDE SEQUENCE [LARGE SCALE GENOMIC DNA]</scope>
    <source>
        <strain evidence="2 3">MIZ03</strain>
    </source>
</reference>
<dbReference type="Proteomes" id="UP000824366">
    <property type="component" value="Chromosome"/>
</dbReference>